<dbReference type="InterPro" id="IPR013087">
    <property type="entry name" value="Znf_C2H2_type"/>
</dbReference>
<dbReference type="InterPro" id="IPR036236">
    <property type="entry name" value="Znf_C2H2_sf"/>
</dbReference>
<keyword evidence="9" id="KW-0539">Nucleus</keyword>
<evidence type="ECO:0000256" key="9">
    <source>
        <dbReference type="ARBA" id="ARBA00023242"/>
    </source>
</evidence>
<feature type="domain" description="C2H2-type" evidence="11">
    <location>
        <begin position="69"/>
        <end position="98"/>
    </location>
</feature>
<dbReference type="EMBL" id="JAQJZL010000012">
    <property type="protein sequence ID" value="KAJ6034128.1"/>
    <property type="molecule type" value="Genomic_DNA"/>
</dbReference>
<organism evidence="12 13">
    <name type="scientific">Penicillium canescens</name>
    <dbReference type="NCBI Taxonomy" id="5083"/>
    <lineage>
        <taxon>Eukaryota</taxon>
        <taxon>Fungi</taxon>
        <taxon>Dikarya</taxon>
        <taxon>Ascomycota</taxon>
        <taxon>Pezizomycotina</taxon>
        <taxon>Eurotiomycetes</taxon>
        <taxon>Eurotiomycetidae</taxon>
        <taxon>Eurotiales</taxon>
        <taxon>Aspergillaceae</taxon>
        <taxon>Penicillium</taxon>
    </lineage>
</organism>
<evidence type="ECO:0000256" key="5">
    <source>
        <dbReference type="ARBA" id="ARBA00022833"/>
    </source>
</evidence>
<dbReference type="AlphaFoldDB" id="A0AAD6I649"/>
<evidence type="ECO:0000256" key="3">
    <source>
        <dbReference type="ARBA" id="ARBA00022737"/>
    </source>
</evidence>
<dbReference type="GO" id="GO:0005634">
    <property type="term" value="C:nucleus"/>
    <property type="evidence" value="ECO:0007669"/>
    <property type="project" value="UniProtKB-SubCell"/>
</dbReference>
<dbReference type="GO" id="GO:0008270">
    <property type="term" value="F:zinc ion binding"/>
    <property type="evidence" value="ECO:0007669"/>
    <property type="project" value="UniProtKB-KW"/>
</dbReference>
<evidence type="ECO:0000256" key="2">
    <source>
        <dbReference type="ARBA" id="ARBA00022723"/>
    </source>
</evidence>
<evidence type="ECO:0000256" key="7">
    <source>
        <dbReference type="ARBA" id="ARBA00023125"/>
    </source>
</evidence>
<dbReference type="FunFam" id="3.30.160.60:FF:000125">
    <property type="entry name" value="Putative zinc finger protein 143"/>
    <property type="match status" value="2"/>
</dbReference>
<dbReference type="SUPFAM" id="SSF57667">
    <property type="entry name" value="beta-beta-alpha zinc fingers"/>
    <property type="match status" value="2"/>
</dbReference>
<evidence type="ECO:0000256" key="10">
    <source>
        <dbReference type="PROSITE-ProRule" id="PRU00042"/>
    </source>
</evidence>
<keyword evidence="4 10" id="KW-0863">Zinc-finger</keyword>
<dbReference type="SMART" id="SM00355">
    <property type="entry name" value="ZnF_C2H2"/>
    <property type="match status" value="4"/>
</dbReference>
<keyword evidence="7" id="KW-0238">DNA-binding</keyword>
<reference evidence="12" key="2">
    <citation type="submission" date="2023-01" db="EMBL/GenBank/DDBJ databases">
        <authorList>
            <person name="Petersen C."/>
        </authorList>
    </citation>
    <scope>NUCLEOTIDE SEQUENCE</scope>
    <source>
        <strain evidence="12">IBT 15450</strain>
    </source>
</reference>
<keyword evidence="5" id="KW-0862">Zinc</keyword>
<dbReference type="PANTHER" id="PTHR23235:SF178">
    <property type="entry name" value="C2H2-TYPE DOMAIN-CONTAINING PROTEIN-RELATED"/>
    <property type="match status" value="1"/>
</dbReference>
<dbReference type="GO" id="GO:0000981">
    <property type="term" value="F:DNA-binding transcription factor activity, RNA polymerase II-specific"/>
    <property type="evidence" value="ECO:0007669"/>
    <property type="project" value="UniProtKB-ARBA"/>
</dbReference>
<feature type="domain" description="C2H2-type" evidence="11">
    <location>
        <begin position="99"/>
        <end position="125"/>
    </location>
</feature>
<feature type="domain" description="C2H2-type" evidence="11">
    <location>
        <begin position="9"/>
        <end position="38"/>
    </location>
</feature>
<keyword evidence="8" id="KW-0804">Transcription</keyword>
<keyword evidence="6" id="KW-0805">Transcription regulation</keyword>
<accession>A0AAD6I649</accession>
<comment type="caution">
    <text evidence="12">The sequence shown here is derived from an EMBL/GenBank/DDBJ whole genome shotgun (WGS) entry which is preliminary data.</text>
</comment>
<dbReference type="FunFam" id="3.30.160.60:FF:000100">
    <property type="entry name" value="Zinc finger 45-like"/>
    <property type="match status" value="1"/>
</dbReference>
<dbReference type="PROSITE" id="PS50157">
    <property type="entry name" value="ZINC_FINGER_C2H2_2"/>
    <property type="match status" value="4"/>
</dbReference>
<comment type="subcellular location">
    <subcellularLocation>
        <location evidence="1">Nucleus</location>
    </subcellularLocation>
</comment>
<dbReference type="Gene3D" id="3.30.160.60">
    <property type="entry name" value="Classic Zinc Finger"/>
    <property type="match status" value="4"/>
</dbReference>
<proteinExistence type="predicted"/>
<evidence type="ECO:0000256" key="6">
    <source>
        <dbReference type="ARBA" id="ARBA00023015"/>
    </source>
</evidence>
<evidence type="ECO:0000313" key="12">
    <source>
        <dbReference type="EMBL" id="KAJ6034128.1"/>
    </source>
</evidence>
<sequence length="284" mass="32618">MDPGSKRVFTCSWEHCGKSFRHKSDLSRHYRIHTNDRPYHCEVKNCNKRFIQRSTLNVHSRTHTGERPYICDHEGCQKAFADSSTRARHRMIHTGERPYICQERTCGRSFRRKAALTKHHFSLHSLASLDQVPSVGSTLEHSDQHETTAAMSIFSSQDQNPVIPQHFFPQTASHSLGPYSSLGAQTNSVLVYDGYLSGVAQSVQSWTMILQSAKELAPPQHHAPQHYLTRHLQYQLQQQQLNQSMAMIPQHYRADHVLRERDHGWDTLYGPQRQCSSQVLPANL</sequence>
<evidence type="ECO:0000313" key="13">
    <source>
        <dbReference type="Proteomes" id="UP001219568"/>
    </source>
</evidence>
<keyword evidence="3" id="KW-0677">Repeat</keyword>
<name>A0AAD6I649_PENCN</name>
<dbReference type="FunFam" id="3.30.160.60:FF:001228">
    <property type="entry name" value="Zinc finger protein 236"/>
    <property type="match status" value="1"/>
</dbReference>
<keyword evidence="2" id="KW-0479">Metal-binding</keyword>
<dbReference type="Pfam" id="PF00096">
    <property type="entry name" value="zf-C2H2"/>
    <property type="match status" value="3"/>
</dbReference>
<evidence type="ECO:0000256" key="4">
    <source>
        <dbReference type="ARBA" id="ARBA00022771"/>
    </source>
</evidence>
<feature type="domain" description="C2H2-type" evidence="11">
    <location>
        <begin position="39"/>
        <end position="68"/>
    </location>
</feature>
<evidence type="ECO:0000259" key="11">
    <source>
        <dbReference type="PROSITE" id="PS50157"/>
    </source>
</evidence>
<evidence type="ECO:0000256" key="1">
    <source>
        <dbReference type="ARBA" id="ARBA00004123"/>
    </source>
</evidence>
<keyword evidence="13" id="KW-1185">Reference proteome</keyword>
<reference evidence="12" key="1">
    <citation type="journal article" date="2023" name="IMA Fungus">
        <title>Comparative genomic study of the Penicillium genus elucidates a diverse pangenome and 15 lateral gene transfer events.</title>
        <authorList>
            <person name="Petersen C."/>
            <person name="Sorensen T."/>
            <person name="Nielsen M.R."/>
            <person name="Sondergaard T.E."/>
            <person name="Sorensen J.L."/>
            <person name="Fitzpatrick D.A."/>
            <person name="Frisvad J.C."/>
            <person name="Nielsen K.L."/>
        </authorList>
    </citation>
    <scope>NUCLEOTIDE SEQUENCE</scope>
    <source>
        <strain evidence="12">IBT 15450</strain>
    </source>
</reference>
<dbReference type="PANTHER" id="PTHR23235">
    <property type="entry name" value="KRUEPPEL-LIKE TRANSCRIPTION FACTOR"/>
    <property type="match status" value="1"/>
</dbReference>
<protein>
    <recommendedName>
        <fullName evidence="11">C2H2-type domain-containing protein</fullName>
    </recommendedName>
</protein>
<gene>
    <name evidence="12" type="ORF">N7460_009945</name>
</gene>
<evidence type="ECO:0000256" key="8">
    <source>
        <dbReference type="ARBA" id="ARBA00023163"/>
    </source>
</evidence>
<dbReference type="GO" id="GO:0000978">
    <property type="term" value="F:RNA polymerase II cis-regulatory region sequence-specific DNA binding"/>
    <property type="evidence" value="ECO:0007669"/>
    <property type="project" value="TreeGrafter"/>
</dbReference>
<dbReference type="PROSITE" id="PS00028">
    <property type="entry name" value="ZINC_FINGER_C2H2_1"/>
    <property type="match status" value="4"/>
</dbReference>
<dbReference type="Proteomes" id="UP001219568">
    <property type="component" value="Unassembled WGS sequence"/>
</dbReference>